<dbReference type="InterPro" id="IPR036890">
    <property type="entry name" value="HATPase_C_sf"/>
</dbReference>
<feature type="transmembrane region" description="Helical" evidence="9">
    <location>
        <begin position="311"/>
        <end position="334"/>
    </location>
</feature>
<keyword evidence="3" id="KW-0597">Phosphoprotein</keyword>
<dbReference type="InterPro" id="IPR050640">
    <property type="entry name" value="Bact_2-comp_sensor_kinase"/>
</dbReference>
<keyword evidence="2" id="KW-1003">Cell membrane</keyword>
<evidence type="ECO:0000313" key="11">
    <source>
        <dbReference type="EMBL" id="EMS74088.1"/>
    </source>
</evidence>
<dbReference type="InterPro" id="IPR010559">
    <property type="entry name" value="Sig_transdc_His_kin_internal"/>
</dbReference>
<gene>
    <name evidence="11" type="ORF">CTER_4149</name>
</gene>
<dbReference type="GO" id="GO:0000155">
    <property type="term" value="F:phosphorelay sensor kinase activity"/>
    <property type="evidence" value="ECO:0007669"/>
    <property type="project" value="InterPro"/>
</dbReference>
<dbReference type="GO" id="GO:0005886">
    <property type="term" value="C:plasma membrane"/>
    <property type="evidence" value="ECO:0007669"/>
    <property type="project" value="UniProtKB-SubCell"/>
</dbReference>
<keyword evidence="7 9" id="KW-1133">Transmembrane helix</keyword>
<dbReference type="PROSITE" id="PS50885">
    <property type="entry name" value="HAMP"/>
    <property type="match status" value="1"/>
</dbReference>
<dbReference type="Pfam" id="PF06580">
    <property type="entry name" value="His_kinase"/>
    <property type="match status" value="1"/>
</dbReference>
<dbReference type="Proteomes" id="UP000014155">
    <property type="component" value="Unassembled WGS sequence"/>
</dbReference>
<comment type="caution">
    <text evidence="11">The sequence shown here is derived from an EMBL/GenBank/DDBJ whole genome shotgun (WGS) entry which is preliminary data.</text>
</comment>
<sequence length="603" mass="69603">MFFSVLRNFINLSIRNKIIFLFSILLIIPIIIIGLFTYNYIISVVQKRAVDYTSEIQHSIISKTDSYFSQMNDLLMNIAYETNDMTSLDLSRRAMPDNETRQDNKTLQYLKETDQIYNVLLASTRKSKYINSISLYTESRNVLAYKTIYNVNNSYSPDNEDWFKKVQASKREIIISNTHRDNQLIDNSKSNVITIARKIYNPADYSEIGILAMNISLDAINDLYKDILKNEGVKVYFVNGDGFINYCNDNSQYMGYLDAEIKSDILNPEGIFTFFDNDGAKMFATYQTSSLTGWKILFTMKYSNLVLEANVLKAVIIIVIIFLCSFLYFLIVYFSKRIVRPIKNLELGMSTAIQSNFKNKLDITSIDEVGRLGEKFNLMLDKINQLISDVYYEQDLKRQAEINALQAQINPHFLYNTLNTIKLMAVLQKSDKIANTIDSLVKLLQFTAKKTEEFVSIKDEVTALQDYIEIQKVRYYNKIKFIFEIEEATLSFKTLKFTLQPFIENSIFHGLEPRGGKGTITVKIFRQEDDICFTVRDDGTGMDEATLNNLLNTDHENKNSFNKIGIKNVHQRIKLYFGYQYGVNIKSHINAGTEAQIKIPVIL</sequence>
<dbReference type="EMBL" id="AORV01000007">
    <property type="protein sequence ID" value="EMS74088.1"/>
    <property type="molecule type" value="Genomic_DNA"/>
</dbReference>
<evidence type="ECO:0000259" key="10">
    <source>
        <dbReference type="PROSITE" id="PS50885"/>
    </source>
</evidence>
<evidence type="ECO:0000256" key="4">
    <source>
        <dbReference type="ARBA" id="ARBA00022679"/>
    </source>
</evidence>
<evidence type="ECO:0000256" key="3">
    <source>
        <dbReference type="ARBA" id="ARBA00022553"/>
    </source>
</evidence>
<evidence type="ECO:0000256" key="6">
    <source>
        <dbReference type="ARBA" id="ARBA00022777"/>
    </source>
</evidence>
<evidence type="ECO:0000256" key="2">
    <source>
        <dbReference type="ARBA" id="ARBA00022475"/>
    </source>
</evidence>
<keyword evidence="8 9" id="KW-0472">Membrane</keyword>
<dbReference type="AlphaFoldDB" id="S0FZV4"/>
<protein>
    <submittedName>
        <fullName evidence="11">Putative signal transduction protein with a C-terminal ATPase domain</fullName>
    </submittedName>
</protein>
<dbReference type="Pfam" id="PF02518">
    <property type="entry name" value="HATPase_c"/>
    <property type="match status" value="1"/>
</dbReference>
<keyword evidence="4" id="KW-0808">Transferase</keyword>
<feature type="transmembrane region" description="Helical" evidence="9">
    <location>
        <begin position="20"/>
        <end position="41"/>
    </location>
</feature>
<dbReference type="Gene3D" id="3.30.565.10">
    <property type="entry name" value="Histidine kinase-like ATPase, C-terminal domain"/>
    <property type="match status" value="1"/>
</dbReference>
<keyword evidence="6" id="KW-0418">Kinase</keyword>
<dbReference type="InterPro" id="IPR003594">
    <property type="entry name" value="HATPase_dom"/>
</dbReference>
<evidence type="ECO:0000256" key="8">
    <source>
        <dbReference type="ARBA" id="ARBA00023136"/>
    </source>
</evidence>
<dbReference type="SUPFAM" id="SSF55874">
    <property type="entry name" value="ATPase domain of HSP90 chaperone/DNA topoisomerase II/histidine kinase"/>
    <property type="match status" value="1"/>
</dbReference>
<evidence type="ECO:0000256" key="5">
    <source>
        <dbReference type="ARBA" id="ARBA00022692"/>
    </source>
</evidence>
<dbReference type="Gene3D" id="3.30.450.20">
    <property type="entry name" value="PAS domain"/>
    <property type="match status" value="2"/>
</dbReference>
<comment type="subcellular location">
    <subcellularLocation>
        <location evidence="1">Cell membrane</location>
        <topology evidence="1">Multi-pass membrane protein</topology>
    </subcellularLocation>
</comment>
<dbReference type="PATRIC" id="fig|1195236.3.peg.179"/>
<keyword evidence="5 9" id="KW-0812">Transmembrane</keyword>
<reference evidence="11 12" key="1">
    <citation type="journal article" date="2013" name="Genome Announc.">
        <title>Draft Genome Sequence of the Cellulolytic, Mesophilic, Anaerobic Bacterium Clostridium termitidis Strain CT1112 (DSM 5398).</title>
        <authorList>
            <person name="Lal S."/>
            <person name="Ramachandran U."/>
            <person name="Zhang X."/>
            <person name="Munir R."/>
            <person name="Sparling R."/>
            <person name="Levin D.B."/>
        </authorList>
    </citation>
    <scope>NUCLEOTIDE SEQUENCE [LARGE SCALE GENOMIC DNA]</scope>
    <source>
        <strain evidence="11 12">CT1112</strain>
    </source>
</reference>
<dbReference type="RefSeq" id="WP_004623021.1">
    <property type="nucleotide sequence ID" value="NZ_AORV01000007.1"/>
</dbReference>
<feature type="domain" description="HAMP" evidence="10">
    <location>
        <begin position="336"/>
        <end position="388"/>
    </location>
</feature>
<dbReference type="InterPro" id="IPR033479">
    <property type="entry name" value="dCache_1"/>
</dbReference>
<evidence type="ECO:0000256" key="7">
    <source>
        <dbReference type="ARBA" id="ARBA00022989"/>
    </source>
</evidence>
<name>S0FZV4_RUMCE</name>
<dbReference type="STRING" id="1195236.CTER_4149"/>
<accession>S0FZV4</accession>
<dbReference type="Gene3D" id="6.10.340.10">
    <property type="match status" value="1"/>
</dbReference>
<evidence type="ECO:0000256" key="9">
    <source>
        <dbReference type="SAM" id="Phobius"/>
    </source>
</evidence>
<dbReference type="SUPFAM" id="SSF158472">
    <property type="entry name" value="HAMP domain-like"/>
    <property type="match status" value="1"/>
</dbReference>
<dbReference type="InterPro" id="IPR003660">
    <property type="entry name" value="HAMP_dom"/>
</dbReference>
<dbReference type="CDD" id="cd06225">
    <property type="entry name" value="HAMP"/>
    <property type="match status" value="1"/>
</dbReference>
<organism evidence="11 12">
    <name type="scientific">Ruminiclostridium cellobioparum subsp. termitidis CT1112</name>
    <dbReference type="NCBI Taxonomy" id="1195236"/>
    <lineage>
        <taxon>Bacteria</taxon>
        <taxon>Bacillati</taxon>
        <taxon>Bacillota</taxon>
        <taxon>Clostridia</taxon>
        <taxon>Eubacteriales</taxon>
        <taxon>Oscillospiraceae</taxon>
        <taxon>Ruminiclostridium</taxon>
    </lineage>
</organism>
<dbReference type="SMART" id="SM00304">
    <property type="entry name" value="HAMP"/>
    <property type="match status" value="1"/>
</dbReference>
<dbReference type="Pfam" id="PF00672">
    <property type="entry name" value="HAMP"/>
    <property type="match status" value="1"/>
</dbReference>
<dbReference type="Pfam" id="PF02743">
    <property type="entry name" value="dCache_1"/>
    <property type="match status" value="1"/>
</dbReference>
<evidence type="ECO:0000313" key="12">
    <source>
        <dbReference type="Proteomes" id="UP000014155"/>
    </source>
</evidence>
<evidence type="ECO:0000256" key="1">
    <source>
        <dbReference type="ARBA" id="ARBA00004651"/>
    </source>
</evidence>
<dbReference type="CDD" id="cd18774">
    <property type="entry name" value="PDC2_HK_sensor"/>
    <property type="match status" value="1"/>
</dbReference>
<dbReference type="eggNOG" id="COG2972">
    <property type="taxonomic scope" value="Bacteria"/>
</dbReference>
<dbReference type="PANTHER" id="PTHR34220:SF7">
    <property type="entry name" value="SENSOR HISTIDINE KINASE YPDA"/>
    <property type="match status" value="1"/>
</dbReference>
<proteinExistence type="predicted"/>
<dbReference type="PANTHER" id="PTHR34220">
    <property type="entry name" value="SENSOR HISTIDINE KINASE YPDA"/>
    <property type="match status" value="1"/>
</dbReference>
<keyword evidence="12" id="KW-1185">Reference proteome</keyword>